<evidence type="ECO:0000313" key="1">
    <source>
        <dbReference type="EMBL" id="ETD23286.1"/>
    </source>
</evidence>
<reference evidence="1 2" key="1">
    <citation type="journal article" date="2014" name="Genome Announc.">
        <title>Draft genome sequences of six enterohepatic helicobacter species isolated from humans and one from rhesus macaques.</title>
        <authorList>
            <person name="Shen Z."/>
            <person name="Sheh A."/>
            <person name="Young S.K."/>
            <person name="Abouelliel A."/>
            <person name="Ward D.V."/>
            <person name="Earl A.M."/>
            <person name="Fox J.G."/>
        </authorList>
    </citation>
    <scope>NUCLEOTIDE SEQUENCE [LARGE SCALE GENOMIC DNA]</scope>
    <source>
        <strain evidence="1 2">MIT 99-5501</strain>
    </source>
</reference>
<dbReference type="RefSeq" id="WP_023927811.1">
    <property type="nucleotide sequence ID" value="NZ_KI669454.1"/>
</dbReference>
<accession>V8C951</accession>
<dbReference type="Proteomes" id="UP000018731">
    <property type="component" value="Unassembled WGS sequence"/>
</dbReference>
<dbReference type="PATRIC" id="fig|1357400.3.peg.1473"/>
<organism evidence="1 2">
    <name type="scientific">Helicobacter macacae MIT 99-5501</name>
    <dbReference type="NCBI Taxonomy" id="1357400"/>
    <lineage>
        <taxon>Bacteria</taxon>
        <taxon>Pseudomonadati</taxon>
        <taxon>Campylobacterota</taxon>
        <taxon>Epsilonproteobacteria</taxon>
        <taxon>Campylobacterales</taxon>
        <taxon>Helicobacteraceae</taxon>
        <taxon>Helicobacter</taxon>
    </lineage>
</organism>
<name>V8C951_9HELI</name>
<dbReference type="OrthoDB" id="5329497at2"/>
<comment type="caution">
    <text evidence="1">The sequence shown here is derived from an EMBL/GenBank/DDBJ whole genome shotgun (WGS) entry which is preliminary data.</text>
</comment>
<protein>
    <submittedName>
        <fullName evidence="1">Uncharacterized protein</fullName>
    </submittedName>
</protein>
<keyword evidence="2" id="KW-1185">Reference proteome</keyword>
<dbReference type="EMBL" id="AZJI01000005">
    <property type="protein sequence ID" value="ETD23286.1"/>
    <property type="molecule type" value="Genomic_DNA"/>
</dbReference>
<dbReference type="AlphaFoldDB" id="V8C951"/>
<evidence type="ECO:0000313" key="2">
    <source>
        <dbReference type="Proteomes" id="UP000018731"/>
    </source>
</evidence>
<gene>
    <name evidence="1" type="ORF">HMPREF2086_01085</name>
</gene>
<sequence length="84" mass="9647">MTIILENVDAETLRVIESLKGLNKDLVITQEVDECPICKAHDYTLKPEVEREILESIAEMERELQKGTLKTYSDINELRKALES</sequence>
<dbReference type="STRING" id="1357400.HMPREF2086_01085"/>
<dbReference type="HOGENOM" id="CLU_2522978_0_0_7"/>
<proteinExistence type="predicted"/>